<dbReference type="AlphaFoldDB" id="D2VU84"/>
<protein>
    <recommendedName>
        <fullName evidence="3">F-box domain-containing protein</fullName>
    </recommendedName>
</protein>
<evidence type="ECO:0000313" key="1">
    <source>
        <dbReference type="EMBL" id="EFC39646.1"/>
    </source>
</evidence>
<dbReference type="RefSeq" id="XP_002672390.1">
    <property type="nucleotide sequence ID" value="XM_002672344.1"/>
</dbReference>
<evidence type="ECO:0000313" key="2">
    <source>
        <dbReference type="Proteomes" id="UP000006671"/>
    </source>
</evidence>
<proteinExistence type="predicted"/>
<dbReference type="InParanoid" id="D2VU84"/>
<dbReference type="VEuPathDB" id="AmoebaDB:NAEGRDRAFT_59232"/>
<dbReference type="GeneID" id="8857658"/>
<keyword evidence="2" id="KW-1185">Reference proteome</keyword>
<accession>D2VU84</accession>
<evidence type="ECO:0008006" key="3">
    <source>
        <dbReference type="Google" id="ProtNLM"/>
    </source>
</evidence>
<organism evidence="2">
    <name type="scientific">Naegleria gruberi</name>
    <name type="common">Amoeba</name>
    <dbReference type="NCBI Taxonomy" id="5762"/>
    <lineage>
        <taxon>Eukaryota</taxon>
        <taxon>Discoba</taxon>
        <taxon>Heterolobosea</taxon>
        <taxon>Tetramitia</taxon>
        <taxon>Eutetramitia</taxon>
        <taxon>Vahlkampfiidae</taxon>
        <taxon>Naegleria</taxon>
    </lineage>
</organism>
<gene>
    <name evidence="1" type="ORF">NAEGRDRAFT_59232</name>
</gene>
<dbReference type="EMBL" id="GG738898">
    <property type="protein sequence ID" value="EFC39646.1"/>
    <property type="molecule type" value="Genomic_DNA"/>
</dbReference>
<name>D2VU84_NAEGR</name>
<sequence length="570" mass="67884">MVNELPQDIWVVILQFFTLDELLRTSTISNLPPLPNNQQEKIKLFGISKSVFSALIGCDIAEFNSQNNRDGGLFYRLLNEKLTIRQLDLVIDRIVNRSVFVNNENDYDEENNSHNYKPLLETQRNTGNGRRMRVRRHYYTRSRLNVLSNGSSMSKLRGELRKLIAKCNEQFPHIYEEYRDRIDRALKQSIKICTLVEKPIDNPDEITYEDNSMRRPNKPSFWDEEKRRKSIEINLRNPKILKDHQWRVQWAFDYSNHLRHELEFHSTYLRIYYSLLFKGNVQLTEDTFNSYMDFLEKTLAIVFKFDQTFQKKFFTERNLFKKKKSRYITYNVQPANQCKVDFIYQSISCLAKGYKGHHYSFDERTLSDETKQKVFKIIELLMDTYTKYYGNDTSQEYCYGRSIYDKLNRFDKIFQKYTSNNEINNLPKHLQQSFLFSCINYSPFVPVDLIKSLDFPLCIERTYKSTGTTETVSLCSYIILHNYMWNEETTFGYKEWLELLIDKFGKEQVVDSLKPSNLYSVSSMFHYNNLCTILGEKFMEMAKEAEKELSTSWNNAEEEVLSEYSETSYL</sequence>
<dbReference type="Proteomes" id="UP000006671">
    <property type="component" value="Unassembled WGS sequence"/>
</dbReference>
<dbReference type="KEGG" id="ngr:NAEGRDRAFT_59232"/>
<reference evidence="1 2" key="1">
    <citation type="journal article" date="2010" name="Cell">
        <title>The genome of Naegleria gruberi illuminates early eukaryotic versatility.</title>
        <authorList>
            <person name="Fritz-Laylin L.K."/>
            <person name="Prochnik S.E."/>
            <person name="Ginger M.L."/>
            <person name="Dacks J.B."/>
            <person name="Carpenter M.L."/>
            <person name="Field M.C."/>
            <person name="Kuo A."/>
            <person name="Paredez A."/>
            <person name="Chapman J."/>
            <person name="Pham J."/>
            <person name="Shu S."/>
            <person name="Neupane R."/>
            <person name="Cipriano M."/>
            <person name="Mancuso J."/>
            <person name="Tu H."/>
            <person name="Salamov A."/>
            <person name="Lindquist E."/>
            <person name="Shapiro H."/>
            <person name="Lucas S."/>
            <person name="Grigoriev I.V."/>
            <person name="Cande W.Z."/>
            <person name="Fulton C."/>
            <person name="Rokhsar D.S."/>
            <person name="Dawson S.C."/>
        </authorList>
    </citation>
    <scope>NUCLEOTIDE SEQUENCE [LARGE SCALE GENOMIC DNA]</scope>
    <source>
        <strain evidence="1 2">NEG-M</strain>
    </source>
</reference>